<sequence>MAGIIDTVKSTITENFGGTAHSLADPEHKFDLEKDVPDLTSKVAVITGGSEGIGYGCTHTLLSHNLSKLFIIALSPEVYSSALSHITSTLGSETAKKVSFIQCDVGDWSRIASVAKEIASQTDRLDILINDAARGIMTYELTDYGVDRHMAVNHIGHVILTSHLLPLMKSSAGNGNTVRIVTLGSNAHQATPSDCKFASLEELNTDLGPNGQYGRSKLAQMLYVRYLSKYLTAKCPRILANTVHPGFVDTKMSTEDIHEPYPMLGYGMSVGMKPFKKDQWEGCSSAVFCATRTEESGRYVCPPARVEEGSECKLSDELMESLMRLTKEVVKEKMARESVEKGCPLEFV</sequence>
<proteinExistence type="inferred from homology"/>
<dbReference type="PANTHER" id="PTHR24320:SF33">
    <property type="entry name" value="OXIDOREDUCTASE BLI-4, MITOCHONDRIAL-RELATED"/>
    <property type="match status" value="1"/>
</dbReference>
<dbReference type="SUPFAM" id="SSF51735">
    <property type="entry name" value="NAD(P)-binding Rossmann-fold domains"/>
    <property type="match status" value="1"/>
</dbReference>
<accession>A0A194XEQ0</accession>
<keyword evidence="4" id="KW-1185">Reference proteome</keyword>
<dbReference type="GO" id="GO:0016491">
    <property type="term" value="F:oxidoreductase activity"/>
    <property type="evidence" value="ECO:0007669"/>
    <property type="project" value="UniProtKB-KW"/>
</dbReference>
<dbReference type="PANTHER" id="PTHR24320">
    <property type="entry name" value="RETINOL DEHYDROGENASE"/>
    <property type="match status" value="1"/>
</dbReference>
<dbReference type="AlphaFoldDB" id="A0A194XEQ0"/>
<organism evidence="3 4">
    <name type="scientific">Mollisia scopiformis</name>
    <name type="common">Conifer needle endophyte fungus</name>
    <name type="synonym">Phialocephala scopiformis</name>
    <dbReference type="NCBI Taxonomy" id="149040"/>
    <lineage>
        <taxon>Eukaryota</taxon>
        <taxon>Fungi</taxon>
        <taxon>Dikarya</taxon>
        <taxon>Ascomycota</taxon>
        <taxon>Pezizomycotina</taxon>
        <taxon>Leotiomycetes</taxon>
        <taxon>Helotiales</taxon>
        <taxon>Mollisiaceae</taxon>
        <taxon>Mollisia</taxon>
    </lineage>
</organism>
<dbReference type="KEGG" id="psco:LY89DRAFT_583657"/>
<evidence type="ECO:0000313" key="3">
    <source>
        <dbReference type="EMBL" id="KUJ18232.1"/>
    </source>
</evidence>
<evidence type="ECO:0000256" key="1">
    <source>
        <dbReference type="ARBA" id="ARBA00006484"/>
    </source>
</evidence>
<gene>
    <name evidence="3" type="ORF">LY89DRAFT_583657</name>
</gene>
<evidence type="ECO:0000313" key="4">
    <source>
        <dbReference type="Proteomes" id="UP000070700"/>
    </source>
</evidence>
<dbReference type="InterPro" id="IPR002347">
    <property type="entry name" value="SDR_fam"/>
</dbReference>
<dbReference type="Gene3D" id="3.40.50.720">
    <property type="entry name" value="NAD(P)-binding Rossmann-like Domain"/>
    <property type="match status" value="1"/>
</dbReference>
<dbReference type="RefSeq" id="XP_018072587.1">
    <property type="nucleotide sequence ID" value="XM_018209227.1"/>
</dbReference>
<dbReference type="OrthoDB" id="191139at2759"/>
<keyword evidence="2" id="KW-0560">Oxidoreductase</keyword>
<name>A0A194XEQ0_MOLSC</name>
<dbReference type="EMBL" id="KQ947413">
    <property type="protein sequence ID" value="KUJ18232.1"/>
    <property type="molecule type" value="Genomic_DNA"/>
</dbReference>
<evidence type="ECO:0000256" key="2">
    <source>
        <dbReference type="ARBA" id="ARBA00023002"/>
    </source>
</evidence>
<comment type="similarity">
    <text evidence="1">Belongs to the short-chain dehydrogenases/reductases (SDR) family.</text>
</comment>
<dbReference type="PRINTS" id="PR00081">
    <property type="entry name" value="GDHRDH"/>
</dbReference>
<dbReference type="GeneID" id="28818953"/>
<dbReference type="InParanoid" id="A0A194XEQ0"/>
<dbReference type="Pfam" id="PF00106">
    <property type="entry name" value="adh_short"/>
    <property type="match status" value="1"/>
</dbReference>
<dbReference type="Proteomes" id="UP000070700">
    <property type="component" value="Unassembled WGS sequence"/>
</dbReference>
<reference evidence="3 4" key="1">
    <citation type="submission" date="2015-10" db="EMBL/GenBank/DDBJ databases">
        <title>Full genome of DAOMC 229536 Phialocephala scopiformis, a fungal endophyte of spruce producing the potent anti-insectan compound rugulosin.</title>
        <authorList>
            <consortium name="DOE Joint Genome Institute"/>
            <person name="Walker A.K."/>
            <person name="Frasz S.L."/>
            <person name="Seifert K.A."/>
            <person name="Miller J.D."/>
            <person name="Mondo S.J."/>
            <person name="Labutti K."/>
            <person name="Lipzen A."/>
            <person name="Dockter R."/>
            <person name="Kennedy M."/>
            <person name="Grigoriev I.V."/>
            <person name="Spatafora J.W."/>
        </authorList>
    </citation>
    <scope>NUCLEOTIDE SEQUENCE [LARGE SCALE GENOMIC DNA]</scope>
    <source>
        <strain evidence="3 4">CBS 120377</strain>
    </source>
</reference>
<protein>
    <submittedName>
        <fullName evidence="3">NAD(P)-binding protein</fullName>
    </submittedName>
</protein>
<dbReference type="InterPro" id="IPR036291">
    <property type="entry name" value="NAD(P)-bd_dom_sf"/>
</dbReference>